<dbReference type="Proteomes" id="UP001190700">
    <property type="component" value="Unassembled WGS sequence"/>
</dbReference>
<comment type="caution">
    <text evidence="1">The sequence shown here is derived from an EMBL/GenBank/DDBJ whole genome shotgun (WGS) entry which is preliminary data.</text>
</comment>
<name>A0AAE0FCE3_9CHLO</name>
<organism evidence="1 2">
    <name type="scientific">Cymbomonas tetramitiformis</name>
    <dbReference type="NCBI Taxonomy" id="36881"/>
    <lineage>
        <taxon>Eukaryota</taxon>
        <taxon>Viridiplantae</taxon>
        <taxon>Chlorophyta</taxon>
        <taxon>Pyramimonadophyceae</taxon>
        <taxon>Pyramimonadales</taxon>
        <taxon>Pyramimonadaceae</taxon>
        <taxon>Cymbomonas</taxon>
    </lineage>
</organism>
<sequence>MYWYKSPVEAPRTSNTVKGTSSNLCFKLRREQRRPVIPRADLRLKDNKLGVSACNLPALCSSSVTRLSFLRSLIALGTLSVDPSKALAADPSYLPEDVEDTFCPTCAATGFRGEFQKQRALQKARDEQGFPVATRTE</sequence>
<dbReference type="AlphaFoldDB" id="A0AAE0FCE3"/>
<accession>A0AAE0FCE3</accession>
<keyword evidence="2" id="KW-1185">Reference proteome</keyword>
<gene>
    <name evidence="1" type="ORF">CYMTET_33775</name>
</gene>
<evidence type="ECO:0000313" key="2">
    <source>
        <dbReference type="Proteomes" id="UP001190700"/>
    </source>
</evidence>
<reference evidence="1 2" key="1">
    <citation type="journal article" date="2015" name="Genome Biol. Evol.">
        <title>Comparative Genomics of a Bacterivorous Green Alga Reveals Evolutionary Causalities and Consequences of Phago-Mixotrophic Mode of Nutrition.</title>
        <authorList>
            <person name="Burns J.A."/>
            <person name="Paasch A."/>
            <person name="Narechania A."/>
            <person name="Kim E."/>
        </authorList>
    </citation>
    <scope>NUCLEOTIDE SEQUENCE [LARGE SCALE GENOMIC DNA]</scope>
    <source>
        <strain evidence="1 2">PLY_AMNH</strain>
    </source>
</reference>
<protein>
    <submittedName>
        <fullName evidence="1">Uncharacterized protein</fullName>
    </submittedName>
</protein>
<dbReference type="EMBL" id="LGRX02020980">
    <property type="protein sequence ID" value="KAK3257127.1"/>
    <property type="molecule type" value="Genomic_DNA"/>
</dbReference>
<evidence type="ECO:0000313" key="1">
    <source>
        <dbReference type="EMBL" id="KAK3257127.1"/>
    </source>
</evidence>
<proteinExistence type="predicted"/>